<organism evidence="2 3">
    <name type="scientific">Bacillus licheniformis</name>
    <dbReference type="NCBI Taxonomy" id="1402"/>
    <lineage>
        <taxon>Bacteria</taxon>
        <taxon>Bacillati</taxon>
        <taxon>Bacillota</taxon>
        <taxon>Bacilli</taxon>
        <taxon>Bacillales</taxon>
        <taxon>Bacillaceae</taxon>
        <taxon>Bacillus</taxon>
    </lineage>
</organism>
<evidence type="ECO:0000313" key="4">
    <source>
        <dbReference type="Proteomes" id="UP000595038"/>
    </source>
</evidence>
<reference evidence="1 4" key="2">
    <citation type="submission" date="2020-12" db="EMBL/GenBank/DDBJ databases">
        <title>FDA dAtabase for Regulatory Grade micrObial Sequences (FDA-ARGOS): Supporting development and validation of Infectious Disease Dx tests.</title>
        <authorList>
            <person name="Nelson B."/>
            <person name="Plummer A."/>
            <person name="Tallon L."/>
            <person name="Sadzewicz L."/>
            <person name="Zhao X."/>
            <person name="Boylan J."/>
            <person name="Ott S."/>
            <person name="Bowen H."/>
            <person name="Vavikolanu K."/>
            <person name="Mehta A."/>
            <person name="Aluvathingal J."/>
            <person name="Nadendla S."/>
            <person name="Myers T."/>
            <person name="Yan Y."/>
            <person name="Sichtig H."/>
        </authorList>
    </citation>
    <scope>NUCLEOTIDE SEQUENCE [LARGE SCALE GENOMIC DNA]</scope>
    <source>
        <strain evidence="1 4">FDAARGOS_923</strain>
    </source>
</reference>
<evidence type="ECO:0000313" key="2">
    <source>
        <dbReference type="EMBL" id="TWL31523.1"/>
    </source>
</evidence>
<dbReference type="GeneID" id="92860129"/>
<reference evidence="2 3" key="1">
    <citation type="submission" date="2019-06" db="EMBL/GenBank/DDBJ databases">
        <title>Genome sequence analysis of &gt;100 Bacillus licheniformis strains suggests intrinsic resistance to this species.</title>
        <authorList>
            <person name="Wels M."/>
            <person name="Siezen R.J."/>
            <person name="Johansen E."/>
            <person name="Stuer-Lauridsen B."/>
            <person name="Bjerre K."/>
            <person name="Nielsen B.K.K."/>
        </authorList>
    </citation>
    <scope>NUCLEOTIDE SEQUENCE [LARGE SCALE GENOMIC DNA]</scope>
    <source>
        <strain evidence="2 3">BAC-16736</strain>
    </source>
</reference>
<gene>
    <name evidence="2" type="ORF">CHCC16736_0691</name>
    <name evidence="1" type="ORF">I6G80_09000</name>
</gene>
<accession>A0A1Y0YJ77</accession>
<protein>
    <submittedName>
        <fullName evidence="1">DUF5081 family protein</fullName>
    </submittedName>
</protein>
<dbReference type="OMA" id="FISMEFF"/>
<dbReference type="Proteomes" id="UP000595038">
    <property type="component" value="Chromosome"/>
</dbReference>
<proteinExistence type="predicted"/>
<dbReference type="AlphaFoldDB" id="A0A1Y0YJ77"/>
<dbReference type="Proteomes" id="UP000435910">
    <property type="component" value="Unassembled WGS sequence"/>
</dbReference>
<dbReference type="EMBL" id="NILC01000010">
    <property type="protein sequence ID" value="TWL31523.1"/>
    <property type="molecule type" value="Genomic_DNA"/>
</dbReference>
<dbReference type="RefSeq" id="WP_003184719.1">
    <property type="nucleotide sequence ID" value="NZ_BEXU01000021.1"/>
</dbReference>
<dbReference type="Pfam" id="PF16887">
    <property type="entry name" value="DUF5081"/>
    <property type="match status" value="1"/>
</dbReference>
<sequence>MQVKADTLSAAELYVLAGAAGVSYIFGLPEREQLALVEPDCAIKAKDSLIEKGILLKEGKLTKTAFFLIKLLQHYQESGEYVRFNNVMCAFLPDDEERVIALTEISPGKGYTLDYVEKREVYLSLISKVSFLVREPRDQDRAFLTKPMSAAEKAEVRAMNLDEKEVLAVETFKLASQQKPADPGFQTTTLYFTKGEDFISVDPLNDRYEWISLYIMNNRIYDALQINFRAGRAMI</sequence>
<dbReference type="EMBL" id="CP065647">
    <property type="protein sequence ID" value="QPR74386.1"/>
    <property type="molecule type" value="Genomic_DNA"/>
</dbReference>
<dbReference type="InterPro" id="IPR031682">
    <property type="entry name" value="EsaE"/>
</dbReference>
<evidence type="ECO:0000313" key="3">
    <source>
        <dbReference type="Proteomes" id="UP000435910"/>
    </source>
</evidence>
<name>A0A1Y0YJ77_BACLI</name>
<evidence type="ECO:0000313" key="1">
    <source>
        <dbReference type="EMBL" id="QPR74386.1"/>
    </source>
</evidence>